<organism evidence="1 2">
    <name type="scientific">Sphingobacterium nematocida</name>
    <dbReference type="NCBI Taxonomy" id="1513896"/>
    <lineage>
        <taxon>Bacteria</taxon>
        <taxon>Pseudomonadati</taxon>
        <taxon>Bacteroidota</taxon>
        <taxon>Sphingobacteriia</taxon>
        <taxon>Sphingobacteriales</taxon>
        <taxon>Sphingobacteriaceae</taxon>
        <taxon>Sphingobacterium</taxon>
    </lineage>
</organism>
<protein>
    <submittedName>
        <fullName evidence="1">Uncharacterized protein</fullName>
    </submittedName>
</protein>
<name>A0A1T5DZQ4_9SPHI</name>
<dbReference type="STRING" id="1513896.SAMN05660841_02283"/>
<proteinExistence type="predicted"/>
<evidence type="ECO:0000313" key="2">
    <source>
        <dbReference type="Proteomes" id="UP000190150"/>
    </source>
</evidence>
<dbReference type="EMBL" id="FUZF01000009">
    <property type="protein sequence ID" value="SKB77272.1"/>
    <property type="molecule type" value="Genomic_DNA"/>
</dbReference>
<gene>
    <name evidence="1" type="ORF">SAMN05660841_02283</name>
</gene>
<dbReference type="AlphaFoldDB" id="A0A1T5DZQ4"/>
<accession>A0A1T5DZQ4</accession>
<evidence type="ECO:0000313" key="1">
    <source>
        <dbReference type="EMBL" id="SKB77272.1"/>
    </source>
</evidence>
<reference evidence="2" key="1">
    <citation type="submission" date="2017-02" db="EMBL/GenBank/DDBJ databases">
        <authorList>
            <person name="Varghese N."/>
            <person name="Submissions S."/>
        </authorList>
    </citation>
    <scope>NUCLEOTIDE SEQUENCE [LARGE SCALE GENOMIC DNA]</scope>
    <source>
        <strain evidence="2">DSM 24091</strain>
    </source>
</reference>
<dbReference type="Proteomes" id="UP000190150">
    <property type="component" value="Unassembled WGS sequence"/>
</dbReference>
<sequence length="299" mass="33617">MKAQLLLSFLFLKDNISVHTNGRGKLNIKTMKGYFLIIITIVLCASCSGTTDRKTSSSTQEQNNNEIVTTTFDKEGIDSVVPNPNARPLIEDFIPKGWKTILHESGDLNNDGIDDHVIVIEDTKPENVKTNDKLGQDTLNINPRTLMVFFKEKSDGYTLVAQSGDTFIPSENDEESTCLADPLMTEGGITIQKGILTIGLQYWLSCGSWYVNNVDYKFRYQNQKMVLIGFDHSEFHCSSGEQSSTSINFSTGKMEQTTGYNMFDDTPSKPKTTTSKWKGNKIYSLDNCDERTYFEILDI</sequence>
<keyword evidence="2" id="KW-1185">Reference proteome</keyword>